<protein>
    <recommendedName>
        <fullName evidence="2">Amine oxidase domain-containing protein</fullName>
    </recommendedName>
</protein>
<accession>A0ABP0I6Z5</accession>
<proteinExistence type="predicted"/>
<dbReference type="PANTHER" id="PTHR16128:SF5">
    <property type="entry name" value="FAD_NAD(P)-BINDING OXIDOREDUCTASE FAMILY PROTEIN"/>
    <property type="match status" value="1"/>
</dbReference>
<gene>
    <name evidence="3" type="ORF">CCMP2556_LOCUS4816</name>
</gene>
<dbReference type="Gene3D" id="3.90.660.10">
    <property type="match status" value="1"/>
</dbReference>
<evidence type="ECO:0000313" key="3">
    <source>
        <dbReference type="EMBL" id="CAK8997327.1"/>
    </source>
</evidence>
<sequence length="556" mass="60980">MESSWSHYSVNWLPFADQVLQNPHQSIQECPEGSVATLAHSLLAMDQVDQQTTRQSIKMMHHALEVPTAVEESGWRDYGLMTASSLLHFMYLKWVNIPQDNDRPKVTEVKICAMLRHAALDLPQDLSLDLEMLRPPLGSTKGHPITDVEKLHFYIVGRNFVGDFVTKGATYGVSLGSISQSSESPNQNPVAPTTRGSIPKFHPKSLGGHRAMAVAVVGGGMAGVSAARVLSRQGRIVKGVGFQVRLYERSSQLGGRLGHAQLGPHQVGLGATYVKAKDPLFKAEIARLLDLGLVSEWNAGVPHFIEAPGSFVAKPELKSSTDVWYVGRPNMNSFVRLEDEAITLCGEVKSLSWDKAAWLLNGEDEVSALILALPVAQIRPLLAGNLEEILPKEMLDKDFEKGRVAVAFAFTASLALPFRLAFVKDSPITLVLNDTSRAEGDKLSADFAAESGEVWVLQTSTEWAAECLKEERPEDEICRQLLAEFARLLGELPSVSEQKAIHWLYGDGDYQLSAGCAGDPLRRLYLCGDWCYNGRVEGAWMSGFNAASALMELLKE</sequence>
<feature type="domain" description="Amine oxidase" evidence="2">
    <location>
        <begin position="341"/>
        <end position="550"/>
    </location>
</feature>
<dbReference type="Gene3D" id="3.50.50.60">
    <property type="entry name" value="FAD/NAD(P)-binding domain"/>
    <property type="match status" value="1"/>
</dbReference>
<feature type="region of interest" description="Disordered" evidence="1">
    <location>
        <begin position="178"/>
        <end position="199"/>
    </location>
</feature>
<keyword evidence="4" id="KW-1185">Reference proteome</keyword>
<dbReference type="Pfam" id="PF13450">
    <property type="entry name" value="NAD_binding_8"/>
    <property type="match status" value="1"/>
</dbReference>
<name>A0ABP0I6Z5_9DINO</name>
<dbReference type="PANTHER" id="PTHR16128">
    <property type="entry name" value="FAD/NAD(P)-BINDING OXIDOREDUCTASE FAMILY PROTEIN"/>
    <property type="match status" value="1"/>
</dbReference>
<dbReference type="InterPro" id="IPR036188">
    <property type="entry name" value="FAD/NAD-bd_sf"/>
</dbReference>
<feature type="compositionally biased region" description="Polar residues" evidence="1">
    <location>
        <begin position="178"/>
        <end position="196"/>
    </location>
</feature>
<organism evidence="3 4">
    <name type="scientific">Durusdinium trenchii</name>
    <dbReference type="NCBI Taxonomy" id="1381693"/>
    <lineage>
        <taxon>Eukaryota</taxon>
        <taxon>Sar</taxon>
        <taxon>Alveolata</taxon>
        <taxon>Dinophyceae</taxon>
        <taxon>Suessiales</taxon>
        <taxon>Symbiodiniaceae</taxon>
        <taxon>Durusdinium</taxon>
    </lineage>
</organism>
<reference evidence="3 4" key="1">
    <citation type="submission" date="2024-02" db="EMBL/GenBank/DDBJ databases">
        <authorList>
            <person name="Chen Y."/>
            <person name="Shah S."/>
            <person name="Dougan E. K."/>
            <person name="Thang M."/>
            <person name="Chan C."/>
        </authorList>
    </citation>
    <scope>NUCLEOTIDE SEQUENCE [LARGE SCALE GENOMIC DNA]</scope>
</reference>
<dbReference type="Pfam" id="PF01593">
    <property type="entry name" value="Amino_oxidase"/>
    <property type="match status" value="1"/>
</dbReference>
<comment type="caution">
    <text evidence="3">The sequence shown here is derived from an EMBL/GenBank/DDBJ whole genome shotgun (WGS) entry which is preliminary data.</text>
</comment>
<evidence type="ECO:0000259" key="2">
    <source>
        <dbReference type="Pfam" id="PF01593"/>
    </source>
</evidence>
<dbReference type="Proteomes" id="UP001642484">
    <property type="component" value="Unassembled WGS sequence"/>
</dbReference>
<dbReference type="EMBL" id="CAXAMN010002003">
    <property type="protein sequence ID" value="CAK8997327.1"/>
    <property type="molecule type" value="Genomic_DNA"/>
</dbReference>
<dbReference type="InterPro" id="IPR002937">
    <property type="entry name" value="Amino_oxidase"/>
</dbReference>
<dbReference type="SUPFAM" id="SSF51905">
    <property type="entry name" value="FAD/NAD(P)-binding domain"/>
    <property type="match status" value="1"/>
</dbReference>
<evidence type="ECO:0000256" key="1">
    <source>
        <dbReference type="SAM" id="MobiDB-lite"/>
    </source>
</evidence>
<evidence type="ECO:0000313" key="4">
    <source>
        <dbReference type="Proteomes" id="UP001642484"/>
    </source>
</evidence>